<name>A0A8C3VC59_CATUS</name>
<gene>
    <name evidence="2" type="primary">PSRC1</name>
</gene>
<feature type="region of interest" description="Disordered" evidence="1">
    <location>
        <begin position="121"/>
        <end position="149"/>
    </location>
</feature>
<dbReference type="GO" id="GO:0008017">
    <property type="term" value="F:microtubule binding"/>
    <property type="evidence" value="ECO:0007669"/>
    <property type="project" value="TreeGrafter"/>
</dbReference>
<evidence type="ECO:0008006" key="4">
    <source>
        <dbReference type="Google" id="ProtNLM"/>
    </source>
</evidence>
<proteinExistence type="predicted"/>
<dbReference type="InterPro" id="IPR026657">
    <property type="entry name" value="DDA3/GTSE-1"/>
</dbReference>
<dbReference type="GO" id="GO:0000922">
    <property type="term" value="C:spindle pole"/>
    <property type="evidence" value="ECO:0007669"/>
    <property type="project" value="TreeGrafter"/>
</dbReference>
<dbReference type="PANTHER" id="PTHR21584:SF1">
    <property type="entry name" value="PROLINE_SERINE-RICH COILED-COIL PROTEIN 1"/>
    <property type="match status" value="1"/>
</dbReference>
<reference evidence="2" key="2">
    <citation type="submission" date="2025-08" db="UniProtKB">
        <authorList>
            <consortium name="Ensembl"/>
        </authorList>
    </citation>
    <scope>IDENTIFICATION</scope>
</reference>
<reference evidence="2" key="1">
    <citation type="submission" date="2020-10" db="EMBL/GenBank/DDBJ databases">
        <title>Catharus ustulatus (Swainson's thrush) genome, bCatUst1, primary haplotype v2.</title>
        <authorList>
            <person name="Delmore K."/>
            <person name="Vafadar M."/>
            <person name="Formenti G."/>
            <person name="Chow W."/>
            <person name="Pelan S."/>
            <person name="Howe K."/>
            <person name="Rhie A."/>
            <person name="Mountcastle J."/>
            <person name="Haase B."/>
            <person name="Fedrigo O."/>
            <person name="Jarvis E.D."/>
        </authorList>
    </citation>
    <scope>NUCLEOTIDE SEQUENCE [LARGE SCALE GENOMIC DNA]</scope>
</reference>
<sequence length="411" mass="42362">MRSVVTPQLPQVAPVPRGDGRGPRYGSASAACPHCFPPGAGGEGAGLTPSVPPDVRFVTEESFDFGVLSPSDSQEEEEAEDSPGGGCRHGGGNGRWSPLRGARLEEMVREATRLAAQLEGCHLPLPDPGDPPGPAVTPPGTPRSPRRQTFVVKDSPVRALLPIVESRGPAPIPHVPAKPQGSSAATSVPRVGESWEPVLDRGSECPPVSEGHCKPPPASGWGALTERCPCVPRLYFQAPPSRNSAAAVKGLSGSRGLPPSRVGLPRPGPPPGQGAGARGRSEPPRGGTAGSDGKGTGTLWPWEVLCHSPTLPLSPGQPKARGGTVPCIPHTRQPHARTTTTPPVPSSCSPAPTALPKVSPRTPAVGGRTPIPRGKDVVGLEGRRGCPLPHASVSLWLLSALQVRGQHGQPP</sequence>
<reference evidence="2" key="3">
    <citation type="submission" date="2025-09" db="UniProtKB">
        <authorList>
            <consortium name="Ensembl"/>
        </authorList>
    </citation>
    <scope>IDENTIFICATION</scope>
</reference>
<dbReference type="GO" id="GO:0005876">
    <property type="term" value="C:spindle microtubule"/>
    <property type="evidence" value="ECO:0007669"/>
    <property type="project" value="TreeGrafter"/>
</dbReference>
<dbReference type="GO" id="GO:0007080">
    <property type="term" value="P:mitotic metaphase chromosome alignment"/>
    <property type="evidence" value="ECO:0007669"/>
    <property type="project" value="TreeGrafter"/>
</dbReference>
<feature type="compositionally biased region" description="Low complexity" evidence="1">
    <location>
        <begin position="336"/>
        <end position="354"/>
    </location>
</feature>
<feature type="region of interest" description="Disordered" evidence="1">
    <location>
        <begin position="1"/>
        <end position="103"/>
    </location>
</feature>
<feature type="compositionally biased region" description="Gly residues" evidence="1">
    <location>
        <begin position="287"/>
        <end position="296"/>
    </location>
</feature>
<feature type="compositionally biased region" description="Pro residues" evidence="1">
    <location>
        <begin position="125"/>
        <end position="142"/>
    </location>
</feature>
<evidence type="ECO:0000313" key="3">
    <source>
        <dbReference type="Proteomes" id="UP000694563"/>
    </source>
</evidence>
<organism evidence="2 3">
    <name type="scientific">Catharus ustulatus</name>
    <name type="common">Russet-backed thrush</name>
    <name type="synonym">Hylocichla ustulatus</name>
    <dbReference type="NCBI Taxonomy" id="91951"/>
    <lineage>
        <taxon>Eukaryota</taxon>
        <taxon>Metazoa</taxon>
        <taxon>Chordata</taxon>
        <taxon>Craniata</taxon>
        <taxon>Vertebrata</taxon>
        <taxon>Euteleostomi</taxon>
        <taxon>Archelosauria</taxon>
        <taxon>Archosauria</taxon>
        <taxon>Dinosauria</taxon>
        <taxon>Saurischia</taxon>
        <taxon>Theropoda</taxon>
        <taxon>Coelurosauria</taxon>
        <taxon>Aves</taxon>
        <taxon>Neognathae</taxon>
        <taxon>Neoaves</taxon>
        <taxon>Telluraves</taxon>
        <taxon>Australaves</taxon>
        <taxon>Passeriformes</taxon>
        <taxon>Turdidae</taxon>
        <taxon>Catharus</taxon>
    </lineage>
</organism>
<dbReference type="PANTHER" id="PTHR21584">
    <property type="entry name" value="DIFFERENTIAL DISPLAY AND ACTIVATED BY P53 DDA3 /G2 S PHASE EXPRESSED 1"/>
    <property type="match status" value="1"/>
</dbReference>
<evidence type="ECO:0000313" key="2">
    <source>
        <dbReference type="Ensembl" id="ENSCUSP00005025232.1"/>
    </source>
</evidence>
<feature type="region of interest" description="Disordered" evidence="1">
    <location>
        <begin position="239"/>
        <end position="378"/>
    </location>
</feature>
<dbReference type="Proteomes" id="UP000694563">
    <property type="component" value="Chromosome 25"/>
</dbReference>
<keyword evidence="3" id="KW-1185">Reference proteome</keyword>
<evidence type="ECO:0000256" key="1">
    <source>
        <dbReference type="SAM" id="MobiDB-lite"/>
    </source>
</evidence>
<dbReference type="AlphaFoldDB" id="A0A8C3VC59"/>
<accession>A0A8C3VC59</accession>
<feature type="compositionally biased region" description="Gly residues" evidence="1">
    <location>
        <begin position="83"/>
        <end position="94"/>
    </location>
</feature>
<feature type="region of interest" description="Disordered" evidence="1">
    <location>
        <begin position="165"/>
        <end position="222"/>
    </location>
</feature>
<protein>
    <recommendedName>
        <fullName evidence="4">Proline/serine-rich coiled-coil protein 1</fullName>
    </recommendedName>
</protein>
<dbReference type="Ensembl" id="ENSCUST00005026133.1">
    <property type="protein sequence ID" value="ENSCUSP00005025232.1"/>
    <property type="gene ID" value="ENSCUSG00005015701.1"/>
</dbReference>
<feature type="compositionally biased region" description="Low complexity" evidence="1">
    <location>
        <begin position="255"/>
        <end position="265"/>
    </location>
</feature>